<evidence type="ECO:0000313" key="2">
    <source>
        <dbReference type="Proteomes" id="UP001151760"/>
    </source>
</evidence>
<reference evidence="1" key="1">
    <citation type="journal article" date="2022" name="Int. J. Mol. Sci.">
        <title>Draft Genome of Tanacetum Coccineum: Genomic Comparison of Closely Related Tanacetum-Family Plants.</title>
        <authorList>
            <person name="Yamashiro T."/>
            <person name="Shiraishi A."/>
            <person name="Nakayama K."/>
            <person name="Satake H."/>
        </authorList>
    </citation>
    <scope>NUCLEOTIDE SEQUENCE</scope>
</reference>
<protein>
    <submittedName>
        <fullName evidence="1">Uncharacterized protein</fullName>
    </submittedName>
</protein>
<accession>A0ABQ5FVD5</accession>
<reference evidence="1" key="2">
    <citation type="submission" date="2022-01" db="EMBL/GenBank/DDBJ databases">
        <authorList>
            <person name="Yamashiro T."/>
            <person name="Shiraishi A."/>
            <person name="Satake H."/>
            <person name="Nakayama K."/>
        </authorList>
    </citation>
    <scope>NUCLEOTIDE SEQUENCE</scope>
</reference>
<keyword evidence="2" id="KW-1185">Reference proteome</keyword>
<evidence type="ECO:0000313" key="1">
    <source>
        <dbReference type="EMBL" id="GJT66828.1"/>
    </source>
</evidence>
<comment type="caution">
    <text evidence="1">The sequence shown here is derived from an EMBL/GenBank/DDBJ whole genome shotgun (WGS) entry which is preliminary data.</text>
</comment>
<gene>
    <name evidence="1" type="ORF">Tco_1018308</name>
</gene>
<name>A0ABQ5FVD5_9ASTR</name>
<dbReference type="Proteomes" id="UP001151760">
    <property type="component" value="Unassembled WGS sequence"/>
</dbReference>
<proteinExistence type="predicted"/>
<sequence length="78" mass="9188">MNVGIRWIKTLGGRERESFWEGGDDFGVDGLRFHTCLTDILGFLEKLEWWFEQDIDKEEVRFEGDEDGDEEGQDTEKE</sequence>
<organism evidence="1 2">
    <name type="scientific">Tanacetum coccineum</name>
    <dbReference type="NCBI Taxonomy" id="301880"/>
    <lineage>
        <taxon>Eukaryota</taxon>
        <taxon>Viridiplantae</taxon>
        <taxon>Streptophyta</taxon>
        <taxon>Embryophyta</taxon>
        <taxon>Tracheophyta</taxon>
        <taxon>Spermatophyta</taxon>
        <taxon>Magnoliopsida</taxon>
        <taxon>eudicotyledons</taxon>
        <taxon>Gunneridae</taxon>
        <taxon>Pentapetalae</taxon>
        <taxon>asterids</taxon>
        <taxon>campanulids</taxon>
        <taxon>Asterales</taxon>
        <taxon>Asteraceae</taxon>
        <taxon>Asteroideae</taxon>
        <taxon>Anthemideae</taxon>
        <taxon>Anthemidinae</taxon>
        <taxon>Tanacetum</taxon>
    </lineage>
</organism>
<feature type="non-terminal residue" evidence="1">
    <location>
        <position position="78"/>
    </location>
</feature>
<dbReference type="EMBL" id="BQNB010017752">
    <property type="protein sequence ID" value="GJT66828.1"/>
    <property type="molecule type" value="Genomic_DNA"/>
</dbReference>